<reference evidence="1 2" key="1">
    <citation type="submission" date="2016-11" db="EMBL/GenBank/DDBJ databases">
        <authorList>
            <person name="Jaros S."/>
            <person name="Januszkiewicz K."/>
            <person name="Wedrychowicz H."/>
        </authorList>
    </citation>
    <scope>NUCLEOTIDE SEQUENCE [LARGE SCALE GENOMIC DNA]</scope>
    <source>
        <strain evidence="1 2">DSM 21120</strain>
    </source>
</reference>
<gene>
    <name evidence="1" type="ORF">SAMN02745245_00266</name>
</gene>
<organism evidence="1 2">
    <name type="scientific">Anaerosphaera aminiphila DSM 21120</name>
    <dbReference type="NCBI Taxonomy" id="1120995"/>
    <lineage>
        <taxon>Bacteria</taxon>
        <taxon>Bacillati</taxon>
        <taxon>Bacillota</taxon>
        <taxon>Tissierellia</taxon>
        <taxon>Tissierellales</taxon>
        <taxon>Peptoniphilaceae</taxon>
        <taxon>Anaerosphaera</taxon>
    </lineage>
</organism>
<keyword evidence="2" id="KW-1185">Reference proteome</keyword>
<dbReference type="RefSeq" id="WP_159430526.1">
    <property type="nucleotide sequence ID" value="NZ_FQXI01000001.1"/>
</dbReference>
<accession>A0A1M5PC49</accession>
<dbReference type="EMBL" id="FQXI01000001">
    <property type="protein sequence ID" value="SHG99312.1"/>
    <property type="molecule type" value="Genomic_DNA"/>
</dbReference>
<evidence type="ECO:0000313" key="1">
    <source>
        <dbReference type="EMBL" id="SHG99312.1"/>
    </source>
</evidence>
<proteinExistence type="predicted"/>
<protein>
    <submittedName>
        <fullName evidence="1">Uncharacterized protein</fullName>
    </submittedName>
</protein>
<sequence length="52" mass="6181">MKFKYLIDVESRDLSRTLNNIEEKVEMVQIVNRTIVENLTYFDVLVGFEAKE</sequence>
<dbReference type="Proteomes" id="UP000184032">
    <property type="component" value="Unassembled WGS sequence"/>
</dbReference>
<evidence type="ECO:0000313" key="2">
    <source>
        <dbReference type="Proteomes" id="UP000184032"/>
    </source>
</evidence>
<dbReference type="AlphaFoldDB" id="A0A1M5PC49"/>
<name>A0A1M5PC49_9FIRM</name>
<dbReference type="STRING" id="1120995.SAMN02745245_00266"/>